<dbReference type="Gene3D" id="2.40.30.170">
    <property type="match status" value="1"/>
</dbReference>
<dbReference type="GO" id="GO:1990281">
    <property type="term" value="C:efflux pump complex"/>
    <property type="evidence" value="ECO:0007669"/>
    <property type="project" value="TreeGrafter"/>
</dbReference>
<proteinExistence type="inferred from homology"/>
<feature type="coiled-coil region" evidence="3">
    <location>
        <begin position="144"/>
        <end position="171"/>
    </location>
</feature>
<dbReference type="NCBIfam" id="TIGR01730">
    <property type="entry name" value="RND_mfp"/>
    <property type="match status" value="1"/>
</dbReference>
<dbReference type="SUPFAM" id="SSF111369">
    <property type="entry name" value="HlyD-like secretion proteins"/>
    <property type="match status" value="1"/>
</dbReference>
<dbReference type="Proteomes" id="UP000243207">
    <property type="component" value="Chromosome I"/>
</dbReference>
<sequence length="275" mass="29410">MNKRARRGIWLVALVIVLAVALAAGWYWTQQIETPLGEAGQAGALPEPVIRESKVQPGEQVLVVAGQWRALREATVRTHSAGQIATWNVQDGAIVEEGDLLGQMALGDLQARRGQAQARVNIARHQARTLRQLVAGGYEPQERLTAAEAELESAQAELASAEQAMELMRIRAPMGGRVSILVESGVDVPEGTDVAHVVDRDPLQAVLRVEGKHAARLNAGALARLDLPGVGTVEGRVMSVSKTTGQKDGVRAEIEIPNPDHLQPAGSSVEIRTPL</sequence>
<keyword evidence="2 3" id="KW-0175">Coiled coil</keyword>
<evidence type="ECO:0000259" key="4">
    <source>
        <dbReference type="Pfam" id="PF25917"/>
    </source>
</evidence>
<dbReference type="InterPro" id="IPR006143">
    <property type="entry name" value="RND_pump_MFP"/>
</dbReference>
<keyword evidence="6" id="KW-1185">Reference proteome</keyword>
<evidence type="ECO:0000313" key="6">
    <source>
        <dbReference type="Proteomes" id="UP000243207"/>
    </source>
</evidence>
<dbReference type="PANTHER" id="PTHR30469">
    <property type="entry name" value="MULTIDRUG RESISTANCE PROTEIN MDTA"/>
    <property type="match status" value="1"/>
</dbReference>
<name>A0A1H1LUX3_9GAMM</name>
<dbReference type="Gene3D" id="2.40.50.100">
    <property type="match status" value="1"/>
</dbReference>
<protein>
    <submittedName>
        <fullName evidence="5">RND family efflux transporter, MFP subunit</fullName>
    </submittedName>
</protein>
<dbReference type="Gene3D" id="1.10.287.470">
    <property type="entry name" value="Helix hairpin bin"/>
    <property type="match status" value="1"/>
</dbReference>
<evidence type="ECO:0000256" key="3">
    <source>
        <dbReference type="SAM" id="Coils"/>
    </source>
</evidence>
<dbReference type="STRING" id="487184.SAMN05216421_0299"/>
<feature type="domain" description="Multidrug resistance protein MdtA-like barrel-sandwich hybrid" evidence="4">
    <location>
        <begin position="72"/>
        <end position="198"/>
    </location>
</feature>
<comment type="similarity">
    <text evidence="1">Belongs to the membrane fusion protein (MFP) (TC 8.A.1) family.</text>
</comment>
<dbReference type="EMBL" id="LT629736">
    <property type="protein sequence ID" value="SDR78303.1"/>
    <property type="molecule type" value="Genomic_DNA"/>
</dbReference>
<dbReference type="AlphaFoldDB" id="A0A1H1LUX3"/>
<dbReference type="Pfam" id="PF25917">
    <property type="entry name" value="BSH_RND"/>
    <property type="match status" value="1"/>
</dbReference>
<reference evidence="6" key="1">
    <citation type="submission" date="2016-10" db="EMBL/GenBank/DDBJ databases">
        <authorList>
            <person name="Varghese N."/>
            <person name="Submissions S."/>
        </authorList>
    </citation>
    <scope>NUCLEOTIDE SEQUENCE [LARGE SCALE GENOMIC DNA]</scope>
    <source>
        <strain evidence="6">NRRL B-51270</strain>
    </source>
</reference>
<evidence type="ECO:0000256" key="2">
    <source>
        <dbReference type="ARBA" id="ARBA00023054"/>
    </source>
</evidence>
<evidence type="ECO:0000313" key="5">
    <source>
        <dbReference type="EMBL" id="SDR78303.1"/>
    </source>
</evidence>
<evidence type="ECO:0000256" key="1">
    <source>
        <dbReference type="ARBA" id="ARBA00009477"/>
    </source>
</evidence>
<dbReference type="OrthoDB" id="9806939at2"/>
<organism evidence="5 6">
    <name type="scientific">Halopseudomonas xinjiangensis</name>
    <dbReference type="NCBI Taxonomy" id="487184"/>
    <lineage>
        <taxon>Bacteria</taxon>
        <taxon>Pseudomonadati</taxon>
        <taxon>Pseudomonadota</taxon>
        <taxon>Gammaproteobacteria</taxon>
        <taxon>Pseudomonadales</taxon>
        <taxon>Pseudomonadaceae</taxon>
        <taxon>Halopseudomonas</taxon>
    </lineage>
</organism>
<gene>
    <name evidence="5" type="ORF">SAMN05216421_0299</name>
</gene>
<dbReference type="RefSeq" id="WP_093391485.1">
    <property type="nucleotide sequence ID" value="NZ_LT629736.1"/>
</dbReference>
<dbReference type="GO" id="GO:0015562">
    <property type="term" value="F:efflux transmembrane transporter activity"/>
    <property type="evidence" value="ECO:0007669"/>
    <property type="project" value="TreeGrafter"/>
</dbReference>
<dbReference type="InterPro" id="IPR058625">
    <property type="entry name" value="MdtA-like_BSH"/>
</dbReference>
<accession>A0A1H1LUX3</accession>